<keyword evidence="6 11" id="KW-0798">TonB box</keyword>
<dbReference type="InterPro" id="IPR039426">
    <property type="entry name" value="TonB-dep_rcpt-like"/>
</dbReference>
<keyword evidence="7 10" id="KW-0472">Membrane</keyword>
<feature type="domain" description="TonB-dependent receptor-like beta-barrel" evidence="13">
    <location>
        <begin position="193"/>
        <end position="547"/>
    </location>
</feature>
<evidence type="ECO:0000256" key="7">
    <source>
        <dbReference type="ARBA" id="ARBA00023136"/>
    </source>
</evidence>
<evidence type="ECO:0000256" key="2">
    <source>
        <dbReference type="ARBA" id="ARBA00022448"/>
    </source>
</evidence>
<dbReference type="GO" id="GO:0009279">
    <property type="term" value="C:cell outer membrane"/>
    <property type="evidence" value="ECO:0007669"/>
    <property type="project" value="UniProtKB-SubCell"/>
</dbReference>
<proteinExistence type="inferred from homology"/>
<keyword evidence="2 10" id="KW-0813">Transport</keyword>
<dbReference type="InterPro" id="IPR000531">
    <property type="entry name" value="Beta-barrel_TonB"/>
</dbReference>
<sequence length="548" mass="58950">MGARDAWAIATLLCLAAPTAAAGASSLRDEARRADSTFADTVLTLPEVRVIERRVIEAERRIPTAFTSEIRPGARGGALDLLPELLSAVPGVHVQQYGGLGAFSVMSMRGSSPGQVAVFLDGMPLTSAARGVVNLGALPISAVEKIEVYRGPTPLAFGLAGPGGAIDLVTPHGTVAPELRVARGSFDTWDARGFASRAIGRWSGWLHAGYQGSRGDFAYLDDNATPFNAGDDRVVTRANNRFDALTGAASIGWRPRDDFRIDGRGEWRAQRQGAPGLGSLPTLHTSLATAFGIGQVEAVLEGRGWARPRLALRAARDRTCSRFEDPFAELGLGTHDTDDRLGADQLELHLDWDHLPGALALESGGTLRHEDATLRDDADAWPDPASSVRRRAGGALGVSFRPWNERVLLHAGERWERLRDALRSVGVGGIERASDVDRALHAPQLGARVLPGLGLELKANWSKADRAPDFLELFGNQGTVLGNPALLPERLESWDAGAGWSAPTREPWRASLRWAHFESRARDLILYTRNSPSTVRAMNVSAARVRGE</sequence>
<feature type="non-terminal residue" evidence="15">
    <location>
        <position position="548"/>
    </location>
</feature>
<reference evidence="15 16" key="1">
    <citation type="journal article" date="2019" name="Nat. Microbiol.">
        <title>Mediterranean grassland soil C-N compound turnover is dependent on rainfall and depth, and is mediated by genomically divergent microorganisms.</title>
        <authorList>
            <person name="Diamond S."/>
            <person name="Andeer P.F."/>
            <person name="Li Z."/>
            <person name="Crits-Christoph A."/>
            <person name="Burstein D."/>
            <person name="Anantharaman K."/>
            <person name="Lane K.R."/>
            <person name="Thomas B.C."/>
            <person name="Pan C."/>
            <person name="Northen T.R."/>
            <person name="Banfield J.F."/>
        </authorList>
    </citation>
    <scope>NUCLEOTIDE SEQUENCE [LARGE SCALE GENOMIC DNA]</scope>
    <source>
        <strain evidence="15">WS_10</strain>
    </source>
</reference>
<evidence type="ECO:0000256" key="3">
    <source>
        <dbReference type="ARBA" id="ARBA00022452"/>
    </source>
</evidence>
<dbReference type="Pfam" id="PF00593">
    <property type="entry name" value="TonB_dep_Rec_b-barrel"/>
    <property type="match status" value="1"/>
</dbReference>
<evidence type="ECO:0000256" key="11">
    <source>
        <dbReference type="RuleBase" id="RU003357"/>
    </source>
</evidence>
<evidence type="ECO:0000256" key="4">
    <source>
        <dbReference type="ARBA" id="ARBA00022692"/>
    </source>
</evidence>
<feature type="domain" description="TonB-dependent receptor plug" evidence="14">
    <location>
        <begin position="83"/>
        <end position="165"/>
    </location>
</feature>
<protein>
    <recommendedName>
        <fullName evidence="17">TonB-dependent receptor</fullName>
    </recommendedName>
</protein>
<dbReference type="Gene3D" id="2.170.130.10">
    <property type="entry name" value="TonB-dependent receptor, plug domain"/>
    <property type="match status" value="1"/>
</dbReference>
<keyword evidence="3 10" id="KW-1134">Transmembrane beta strand</keyword>
<dbReference type="InterPro" id="IPR012910">
    <property type="entry name" value="Plug_dom"/>
</dbReference>
<dbReference type="Pfam" id="PF07715">
    <property type="entry name" value="Plug"/>
    <property type="match status" value="1"/>
</dbReference>
<evidence type="ECO:0000256" key="8">
    <source>
        <dbReference type="ARBA" id="ARBA00023170"/>
    </source>
</evidence>
<dbReference type="PANTHER" id="PTHR30069">
    <property type="entry name" value="TONB-DEPENDENT OUTER MEMBRANE RECEPTOR"/>
    <property type="match status" value="1"/>
</dbReference>
<gene>
    <name evidence="15" type="ORF">E6K80_08510</name>
</gene>
<evidence type="ECO:0000256" key="10">
    <source>
        <dbReference type="PROSITE-ProRule" id="PRU01360"/>
    </source>
</evidence>
<keyword evidence="5 12" id="KW-0732">Signal</keyword>
<comment type="subcellular location">
    <subcellularLocation>
        <location evidence="1 10">Cell outer membrane</location>
        <topology evidence="1 10">Multi-pass membrane protein</topology>
    </subcellularLocation>
</comment>
<evidence type="ECO:0000313" key="15">
    <source>
        <dbReference type="EMBL" id="TMQ70442.1"/>
    </source>
</evidence>
<dbReference type="PANTHER" id="PTHR30069:SF29">
    <property type="entry name" value="HEMOGLOBIN AND HEMOGLOBIN-HAPTOGLOBIN-BINDING PROTEIN 1-RELATED"/>
    <property type="match status" value="1"/>
</dbReference>
<feature type="signal peptide" evidence="12">
    <location>
        <begin position="1"/>
        <end position="22"/>
    </location>
</feature>
<evidence type="ECO:0000256" key="5">
    <source>
        <dbReference type="ARBA" id="ARBA00022729"/>
    </source>
</evidence>
<evidence type="ECO:0000259" key="14">
    <source>
        <dbReference type="Pfam" id="PF07715"/>
    </source>
</evidence>
<name>A0A538U3I4_UNCEI</name>
<evidence type="ECO:0000256" key="6">
    <source>
        <dbReference type="ARBA" id="ARBA00023077"/>
    </source>
</evidence>
<dbReference type="PROSITE" id="PS52016">
    <property type="entry name" value="TONB_DEPENDENT_REC_3"/>
    <property type="match status" value="1"/>
</dbReference>
<keyword evidence="8" id="KW-0675">Receptor</keyword>
<dbReference type="InterPro" id="IPR036942">
    <property type="entry name" value="Beta-barrel_TonB_sf"/>
</dbReference>
<dbReference type="GO" id="GO:0015344">
    <property type="term" value="F:siderophore uptake transmembrane transporter activity"/>
    <property type="evidence" value="ECO:0007669"/>
    <property type="project" value="TreeGrafter"/>
</dbReference>
<evidence type="ECO:0000256" key="12">
    <source>
        <dbReference type="SAM" id="SignalP"/>
    </source>
</evidence>
<comment type="similarity">
    <text evidence="10 11">Belongs to the TonB-dependent receptor family.</text>
</comment>
<keyword evidence="9 10" id="KW-0998">Cell outer membrane</keyword>
<comment type="caution">
    <text evidence="15">The sequence shown here is derived from an EMBL/GenBank/DDBJ whole genome shotgun (WGS) entry which is preliminary data.</text>
</comment>
<evidence type="ECO:0000313" key="16">
    <source>
        <dbReference type="Proteomes" id="UP000319836"/>
    </source>
</evidence>
<evidence type="ECO:0000256" key="9">
    <source>
        <dbReference type="ARBA" id="ARBA00023237"/>
    </source>
</evidence>
<feature type="chain" id="PRO_5021731275" description="TonB-dependent receptor" evidence="12">
    <location>
        <begin position="23"/>
        <end position="548"/>
    </location>
</feature>
<dbReference type="Gene3D" id="2.40.170.20">
    <property type="entry name" value="TonB-dependent receptor, beta-barrel domain"/>
    <property type="match status" value="1"/>
</dbReference>
<dbReference type="SUPFAM" id="SSF56935">
    <property type="entry name" value="Porins"/>
    <property type="match status" value="1"/>
</dbReference>
<dbReference type="EMBL" id="VBPA01000204">
    <property type="protein sequence ID" value="TMQ70442.1"/>
    <property type="molecule type" value="Genomic_DNA"/>
</dbReference>
<organism evidence="15 16">
    <name type="scientific">Eiseniibacteriota bacterium</name>
    <dbReference type="NCBI Taxonomy" id="2212470"/>
    <lineage>
        <taxon>Bacteria</taxon>
        <taxon>Candidatus Eiseniibacteriota</taxon>
    </lineage>
</organism>
<dbReference type="AlphaFoldDB" id="A0A538U3I4"/>
<evidence type="ECO:0000259" key="13">
    <source>
        <dbReference type="Pfam" id="PF00593"/>
    </source>
</evidence>
<dbReference type="GO" id="GO:0044718">
    <property type="term" value="P:siderophore transmembrane transport"/>
    <property type="evidence" value="ECO:0007669"/>
    <property type="project" value="TreeGrafter"/>
</dbReference>
<evidence type="ECO:0000256" key="1">
    <source>
        <dbReference type="ARBA" id="ARBA00004571"/>
    </source>
</evidence>
<keyword evidence="4 10" id="KW-0812">Transmembrane</keyword>
<dbReference type="Proteomes" id="UP000319836">
    <property type="component" value="Unassembled WGS sequence"/>
</dbReference>
<accession>A0A538U3I4</accession>
<evidence type="ECO:0008006" key="17">
    <source>
        <dbReference type="Google" id="ProtNLM"/>
    </source>
</evidence>
<dbReference type="InterPro" id="IPR037066">
    <property type="entry name" value="Plug_dom_sf"/>
</dbReference>